<dbReference type="EMBL" id="JAVFHQ010000001">
    <property type="protein sequence ID" value="KAK4550734.1"/>
    <property type="molecule type" value="Genomic_DNA"/>
</dbReference>
<reference evidence="3 4" key="1">
    <citation type="submission" date="2021-11" db="EMBL/GenBank/DDBJ databases">
        <title>Black yeast isolated from Biological Soil Crust.</title>
        <authorList>
            <person name="Kurbessoian T."/>
        </authorList>
    </citation>
    <scope>NUCLEOTIDE SEQUENCE [LARGE SCALE GENOMIC DNA]</scope>
    <source>
        <strain evidence="3 4">CCFEE 5522</strain>
    </source>
</reference>
<dbReference type="InterPro" id="IPR056009">
    <property type="entry name" value="DUF7587"/>
</dbReference>
<keyword evidence="4" id="KW-1185">Reference proteome</keyword>
<dbReference type="Pfam" id="PF24494">
    <property type="entry name" value="DUF7587"/>
    <property type="match status" value="1"/>
</dbReference>
<name>A0AAV9JYJ9_9PEZI</name>
<comment type="caution">
    <text evidence="3">The sequence shown here is derived from an EMBL/GenBank/DDBJ whole genome shotgun (WGS) entry which is preliminary data.</text>
</comment>
<feature type="region of interest" description="Disordered" evidence="1">
    <location>
        <begin position="357"/>
        <end position="450"/>
    </location>
</feature>
<proteinExistence type="predicted"/>
<sequence>MADTPLFYGPNNLTRRRTSFSPLTKYKPCRRNMPNHLFRVWSDQSNGTNTGTLFAPASTSGVNNTKGGLTDENTTSNIGEQLRTAFLGQHAPANPFIFFTNTLLFALQLAAFMKAKDHTNIYLTCIIVDTAKSTDGRPVVFSIASSMLKEHGVELRNRSDNSVCDYEGVFVSSTAVYIGKGSLCIAYESLIKKGLFQLYPELGAVTQRRDVRLQLTVSDLRKYWFDTARSLTDEKVRLAAKLATAFSPVTEGAVGGSIPTHLFAALLALQKRDVNDPPISRCIDRRSASRQVVIDLTEEDVDGAISSNAGLPEVEQYEALMNFIDGREIHRSYLNATSVVGPSTIAKETADWTAWHKQSRVDSRAARPERWGGERADRRRQESDRYRERREERGRNVLHSRPRLSREEYHASMLARGSRPERRSGKDRRSRSPVKERRQCGKEGGRPGRW</sequence>
<gene>
    <name evidence="3" type="ORF">LTR36_000313</name>
</gene>
<evidence type="ECO:0000259" key="2">
    <source>
        <dbReference type="Pfam" id="PF24494"/>
    </source>
</evidence>
<dbReference type="Proteomes" id="UP001324427">
    <property type="component" value="Unassembled WGS sequence"/>
</dbReference>
<feature type="compositionally biased region" description="Basic and acidic residues" evidence="1">
    <location>
        <begin position="433"/>
        <end position="450"/>
    </location>
</feature>
<evidence type="ECO:0000256" key="1">
    <source>
        <dbReference type="SAM" id="MobiDB-lite"/>
    </source>
</evidence>
<dbReference type="AlphaFoldDB" id="A0AAV9JYJ9"/>
<organism evidence="3 4">
    <name type="scientific">Oleoguttula mirabilis</name>
    <dbReference type="NCBI Taxonomy" id="1507867"/>
    <lineage>
        <taxon>Eukaryota</taxon>
        <taxon>Fungi</taxon>
        <taxon>Dikarya</taxon>
        <taxon>Ascomycota</taxon>
        <taxon>Pezizomycotina</taxon>
        <taxon>Dothideomycetes</taxon>
        <taxon>Dothideomycetidae</taxon>
        <taxon>Mycosphaerellales</taxon>
        <taxon>Teratosphaeriaceae</taxon>
        <taxon>Oleoguttula</taxon>
    </lineage>
</organism>
<protein>
    <recommendedName>
        <fullName evidence="2">DUF7587 domain-containing protein</fullName>
    </recommendedName>
</protein>
<feature type="domain" description="DUF7587" evidence="2">
    <location>
        <begin position="33"/>
        <end position="154"/>
    </location>
</feature>
<feature type="compositionally biased region" description="Basic and acidic residues" evidence="1">
    <location>
        <begin position="359"/>
        <end position="395"/>
    </location>
</feature>
<accession>A0AAV9JYJ9</accession>
<evidence type="ECO:0000313" key="3">
    <source>
        <dbReference type="EMBL" id="KAK4550734.1"/>
    </source>
</evidence>
<evidence type="ECO:0000313" key="4">
    <source>
        <dbReference type="Proteomes" id="UP001324427"/>
    </source>
</evidence>